<dbReference type="Gene3D" id="3.40.50.620">
    <property type="entry name" value="HUPs"/>
    <property type="match status" value="1"/>
</dbReference>
<dbReference type="PANTHER" id="PTHR30336:SF20">
    <property type="entry name" value="DUF218 DOMAIN-CONTAINING PROTEIN"/>
    <property type="match status" value="1"/>
</dbReference>
<keyword evidence="3" id="KW-1185">Reference proteome</keyword>
<dbReference type="RefSeq" id="WP_344683634.1">
    <property type="nucleotide sequence ID" value="NZ_BAAAUX010000020.1"/>
</dbReference>
<dbReference type="InterPro" id="IPR003848">
    <property type="entry name" value="DUF218"/>
</dbReference>
<dbReference type="InterPro" id="IPR014729">
    <property type="entry name" value="Rossmann-like_a/b/a_fold"/>
</dbReference>
<sequence>MQGLWLIVGLGVLVVALPELWARWRSAGRIRTVRDVPVNEVALVLGAGVRSDGKPSRILQGRLDIALELLRAERARRVIVSGSPHSRGYSEPVVMRDYLVAHGVAPEDVLLDESGVDTWSSARAAAGCFGLRSVTVVTTAFHLRRSIALFRRYGIDACGVGHDAAADGLRRVSARGARREVPATVKAFWLSR</sequence>
<dbReference type="CDD" id="cd06259">
    <property type="entry name" value="YdcF-like"/>
    <property type="match status" value="1"/>
</dbReference>
<organism evidence="2 3">
    <name type="scientific">Saccharopolyspora taberi</name>
    <dbReference type="NCBI Taxonomy" id="60895"/>
    <lineage>
        <taxon>Bacteria</taxon>
        <taxon>Bacillati</taxon>
        <taxon>Actinomycetota</taxon>
        <taxon>Actinomycetes</taxon>
        <taxon>Pseudonocardiales</taxon>
        <taxon>Pseudonocardiaceae</taxon>
        <taxon>Saccharopolyspora</taxon>
    </lineage>
</organism>
<dbReference type="Pfam" id="PF02698">
    <property type="entry name" value="DUF218"/>
    <property type="match status" value="1"/>
</dbReference>
<evidence type="ECO:0000259" key="1">
    <source>
        <dbReference type="Pfam" id="PF02698"/>
    </source>
</evidence>
<accession>A0ABN3VIW6</accession>
<evidence type="ECO:0000313" key="2">
    <source>
        <dbReference type="EMBL" id="GAA2808642.1"/>
    </source>
</evidence>
<reference evidence="2 3" key="1">
    <citation type="journal article" date="2019" name="Int. J. Syst. Evol. Microbiol.">
        <title>The Global Catalogue of Microorganisms (GCM) 10K type strain sequencing project: providing services to taxonomists for standard genome sequencing and annotation.</title>
        <authorList>
            <consortium name="The Broad Institute Genomics Platform"/>
            <consortium name="The Broad Institute Genome Sequencing Center for Infectious Disease"/>
            <person name="Wu L."/>
            <person name="Ma J."/>
        </authorList>
    </citation>
    <scope>NUCLEOTIDE SEQUENCE [LARGE SCALE GENOMIC DNA]</scope>
    <source>
        <strain evidence="2 3">JCM 9383</strain>
    </source>
</reference>
<gene>
    <name evidence="2" type="ORF">GCM10010470_49860</name>
</gene>
<dbReference type="Proteomes" id="UP001500979">
    <property type="component" value="Unassembled WGS sequence"/>
</dbReference>
<name>A0ABN3VIW6_9PSEU</name>
<dbReference type="InterPro" id="IPR051599">
    <property type="entry name" value="Cell_Envelope_Assoc"/>
</dbReference>
<comment type="caution">
    <text evidence="2">The sequence shown here is derived from an EMBL/GenBank/DDBJ whole genome shotgun (WGS) entry which is preliminary data.</text>
</comment>
<feature type="domain" description="DUF218" evidence="1">
    <location>
        <begin position="41"/>
        <end position="157"/>
    </location>
</feature>
<proteinExistence type="predicted"/>
<protein>
    <recommendedName>
        <fullName evidence="1">DUF218 domain-containing protein</fullName>
    </recommendedName>
</protein>
<evidence type="ECO:0000313" key="3">
    <source>
        <dbReference type="Proteomes" id="UP001500979"/>
    </source>
</evidence>
<dbReference type="PANTHER" id="PTHR30336">
    <property type="entry name" value="INNER MEMBRANE PROTEIN, PROBABLE PERMEASE"/>
    <property type="match status" value="1"/>
</dbReference>
<dbReference type="EMBL" id="BAAAUX010000020">
    <property type="protein sequence ID" value="GAA2808642.1"/>
    <property type="molecule type" value="Genomic_DNA"/>
</dbReference>